<dbReference type="Proteomes" id="UP001224412">
    <property type="component" value="Unassembled WGS sequence"/>
</dbReference>
<evidence type="ECO:0000313" key="2">
    <source>
        <dbReference type="EMBL" id="MDK4307472.1"/>
    </source>
</evidence>
<proteinExistence type="predicted"/>
<dbReference type="RefSeq" id="WP_027018222.1">
    <property type="nucleotide sequence ID" value="NZ_JAQPSI010000005.1"/>
</dbReference>
<sequence length="322" mass="33976">MRVLILRCGEAAAELVLPKTLYRSSGVEIFTLPAVPGRGDLKFLSEHATELLPVDPTPSLEEIQAQPRVEHMAAPQLAPQQPVMPLRIIVIGSDAALSAVLTRLLRADQLWPQIGFVPVAEPTNSAVDTTGSKNVSGPATENAASSTASTAAQNWSIPADPAAALKLALTGEVKPVPLIRNDAGQAVAGSAAISQWDASAMTGEIIVDDATLLQQDAQGSADNASRSLAYGARLVPMLNAPGIAAAVHTAAPQPRGLFARWRKKKNPGASVSQLDPHSLVTGRAVQAGGPEMAVHVDGVRSKRPQKRVTFYRHLRDLQIIRP</sequence>
<protein>
    <submittedName>
        <fullName evidence="2">Uncharacterized protein</fullName>
    </submittedName>
</protein>
<organism evidence="2 3">
    <name type="scientific">Corynebacterium pseudodiphtheriticum</name>
    <dbReference type="NCBI Taxonomy" id="37637"/>
    <lineage>
        <taxon>Bacteria</taxon>
        <taxon>Bacillati</taxon>
        <taxon>Actinomycetota</taxon>
        <taxon>Actinomycetes</taxon>
        <taxon>Mycobacteriales</taxon>
        <taxon>Corynebacteriaceae</taxon>
        <taxon>Corynebacterium</taxon>
    </lineage>
</organism>
<accession>A0AAP4BRF1</accession>
<dbReference type="GeneID" id="42782083"/>
<comment type="caution">
    <text evidence="2">The sequence shown here is derived from an EMBL/GenBank/DDBJ whole genome shotgun (WGS) entry which is preliminary data.</text>
</comment>
<dbReference type="AlphaFoldDB" id="A0AAP4BRF1"/>
<dbReference type="EMBL" id="JASNVH010000011">
    <property type="protein sequence ID" value="MDK4307472.1"/>
    <property type="molecule type" value="Genomic_DNA"/>
</dbReference>
<evidence type="ECO:0000313" key="3">
    <source>
        <dbReference type="Proteomes" id="UP001224412"/>
    </source>
</evidence>
<reference evidence="2" key="1">
    <citation type="submission" date="2023-05" db="EMBL/GenBank/DDBJ databases">
        <title>Metabolic capabilities are highly conserved among human nasal-associated Corynebacterium species in pangenomic analyses.</title>
        <authorList>
            <person name="Tran T.H."/>
            <person name="Roberts A.Q."/>
            <person name="Escapa I.F."/>
            <person name="Gao W."/>
            <person name="Conlan S."/>
            <person name="Kong H."/>
            <person name="Segre J.A."/>
            <person name="Kelly M.S."/>
            <person name="Lemon K.P."/>
        </authorList>
    </citation>
    <scope>NUCLEOTIDE SEQUENCE</scope>
    <source>
        <strain evidence="2">KPL2773</strain>
    </source>
</reference>
<feature type="compositionally biased region" description="Polar residues" evidence="1">
    <location>
        <begin position="123"/>
        <end position="137"/>
    </location>
</feature>
<evidence type="ECO:0000256" key="1">
    <source>
        <dbReference type="SAM" id="MobiDB-lite"/>
    </source>
</evidence>
<name>A0AAP4BRF1_9CORY</name>
<feature type="region of interest" description="Disordered" evidence="1">
    <location>
        <begin position="123"/>
        <end position="147"/>
    </location>
</feature>
<gene>
    <name evidence="2" type="ORF">QPX42_07970</name>
</gene>